<dbReference type="AlphaFoldDB" id="A0AAV4LDQ7"/>
<dbReference type="Pfam" id="PF24032">
    <property type="entry name" value="YQBQ"/>
    <property type="match status" value="1"/>
</dbReference>
<dbReference type="Proteomes" id="UP001057291">
    <property type="component" value="Unassembled WGS sequence"/>
</dbReference>
<evidence type="ECO:0000313" key="3">
    <source>
        <dbReference type="Proteomes" id="UP001057291"/>
    </source>
</evidence>
<sequence length="366" mass="41186">MGEPRCIVQVDGKTVLPEDVTECDIENTLYMAADSFEITLTNDDLKSDWFRKKQQVKVYLGYVENPSHWYLHELDHVFTGMIDGVKPKWNSQDGQVVQLIGRDYSAPMIDTQFSIAYANRTSSQIARMMAVKYGLKPIITETTEILPKDVYQDKKEWEILQTLAAREGFVCYVTKDLELYFGPRQEADETVVATISAKGSGLSGSSIEFDDSSVGVYNKVTVLHWHKKQLIEGSAQNDDLIKAMNGQVVEKVVTDSKATSVDLANKIAANYLHEYSRQAITGIIEDLPGNTVFVAEKKVKITDAGRFSGIYYIEKVRHKFGKQSGFTSSLDLTNIRPDDAEQYKEDLYPKDRYSMSKSGYVAKGSI</sequence>
<keyword evidence="3" id="KW-1185">Reference proteome</keyword>
<proteinExistence type="predicted"/>
<dbReference type="Gene3D" id="2.30.300.10">
    <property type="entry name" value="Baseplate protein-like domain - beta roll fold"/>
    <property type="match status" value="1"/>
</dbReference>
<organism evidence="2 3">
    <name type="scientific">Collibacillus ludicampi</name>
    <dbReference type="NCBI Taxonomy" id="2771369"/>
    <lineage>
        <taxon>Bacteria</taxon>
        <taxon>Bacillati</taxon>
        <taxon>Bacillota</taxon>
        <taxon>Bacilli</taxon>
        <taxon>Bacillales</taxon>
        <taxon>Alicyclobacillaceae</taxon>
        <taxon>Collibacillus</taxon>
    </lineage>
</organism>
<dbReference type="InterPro" id="IPR056937">
    <property type="entry name" value="YqbQ/XkdQ"/>
</dbReference>
<dbReference type="EMBL" id="BOQE01000001">
    <property type="protein sequence ID" value="GIM45965.1"/>
    <property type="molecule type" value="Genomic_DNA"/>
</dbReference>
<gene>
    <name evidence="2" type="ORF">DNHGIG_15140</name>
</gene>
<feature type="domain" description="YqbQ/XkdQ" evidence="1">
    <location>
        <begin position="95"/>
        <end position="332"/>
    </location>
</feature>
<comment type="caution">
    <text evidence="2">The sequence shown here is derived from an EMBL/GenBank/DDBJ whole genome shotgun (WGS) entry which is preliminary data.</text>
</comment>
<evidence type="ECO:0000313" key="2">
    <source>
        <dbReference type="EMBL" id="GIM45965.1"/>
    </source>
</evidence>
<name>A0AAV4LDQ7_9BACL</name>
<accession>A0AAV4LDQ7</accession>
<protein>
    <recommendedName>
        <fullName evidence="1">YqbQ/XkdQ domain-containing protein</fullName>
    </recommendedName>
</protein>
<reference evidence="2" key="1">
    <citation type="journal article" date="2023" name="Int. J. Syst. Evol. Microbiol.">
        <title>Collibacillus ludicampi gen. nov., sp. nov., a new soil bacterium of the family Alicyclobacillaceae.</title>
        <authorList>
            <person name="Jojima T."/>
            <person name="Ioku Y."/>
            <person name="Fukuta Y."/>
            <person name="Shirasaka N."/>
            <person name="Matsumura Y."/>
            <person name="Mori M."/>
        </authorList>
    </citation>
    <scope>NUCLEOTIDE SEQUENCE</scope>
    <source>
        <strain evidence="2">TP075</strain>
    </source>
</reference>
<evidence type="ECO:0000259" key="1">
    <source>
        <dbReference type="Pfam" id="PF24032"/>
    </source>
</evidence>
<dbReference type="RefSeq" id="WP_282199123.1">
    <property type="nucleotide sequence ID" value="NZ_BOQE01000001.1"/>
</dbReference>
<dbReference type="SUPFAM" id="SSF69279">
    <property type="entry name" value="Phage tail proteins"/>
    <property type="match status" value="1"/>
</dbReference>